<feature type="transmembrane region" description="Helical" evidence="1">
    <location>
        <begin position="12"/>
        <end position="31"/>
    </location>
</feature>
<evidence type="ECO:0000256" key="1">
    <source>
        <dbReference type="SAM" id="Phobius"/>
    </source>
</evidence>
<keyword evidence="1" id="KW-0472">Membrane</keyword>
<evidence type="ECO:0000313" key="2">
    <source>
        <dbReference type="EMBL" id="CAG6791888.1"/>
    </source>
</evidence>
<feature type="transmembrane region" description="Helical" evidence="1">
    <location>
        <begin position="51"/>
        <end position="68"/>
    </location>
</feature>
<dbReference type="EMBL" id="HBUF01678375">
    <property type="protein sequence ID" value="CAG6791888.1"/>
    <property type="molecule type" value="Transcribed_RNA"/>
</dbReference>
<sequence length="99" mass="12006">MSGREGGQEGKDYVFGLFCTFQLIFMLVVYADPRYPELYYFFLLTLKSCRYWSYVLYLWSIGCAEHWMPKRKMTPNPMQRRTQRQYSYKIGTPIQLDTW</sequence>
<reference evidence="2" key="1">
    <citation type="submission" date="2021-05" db="EMBL/GenBank/DDBJ databases">
        <authorList>
            <person name="Alioto T."/>
            <person name="Alioto T."/>
            <person name="Gomez Garrido J."/>
        </authorList>
    </citation>
    <scope>NUCLEOTIDE SEQUENCE</scope>
</reference>
<keyword evidence="1" id="KW-0812">Transmembrane</keyword>
<organism evidence="2">
    <name type="scientific">Cacopsylla melanoneura</name>
    <dbReference type="NCBI Taxonomy" id="428564"/>
    <lineage>
        <taxon>Eukaryota</taxon>
        <taxon>Metazoa</taxon>
        <taxon>Ecdysozoa</taxon>
        <taxon>Arthropoda</taxon>
        <taxon>Hexapoda</taxon>
        <taxon>Insecta</taxon>
        <taxon>Pterygota</taxon>
        <taxon>Neoptera</taxon>
        <taxon>Paraneoptera</taxon>
        <taxon>Hemiptera</taxon>
        <taxon>Sternorrhyncha</taxon>
        <taxon>Psylloidea</taxon>
        <taxon>Psyllidae</taxon>
        <taxon>Psyllinae</taxon>
        <taxon>Cacopsylla</taxon>
    </lineage>
</organism>
<proteinExistence type="predicted"/>
<dbReference type="AlphaFoldDB" id="A0A8D9BUJ5"/>
<keyword evidence="1" id="KW-1133">Transmembrane helix</keyword>
<name>A0A8D9BUJ5_9HEMI</name>
<protein>
    <submittedName>
        <fullName evidence="2">Uncharacterized protein</fullName>
    </submittedName>
</protein>
<accession>A0A8D9BUJ5</accession>